<dbReference type="AlphaFoldDB" id="A0A9N9K9P4"/>
<dbReference type="SUPFAM" id="SSF49503">
    <property type="entry name" value="Cupredoxins"/>
    <property type="match status" value="1"/>
</dbReference>
<feature type="non-terminal residue" evidence="2">
    <location>
        <position position="116"/>
    </location>
</feature>
<keyword evidence="3" id="KW-1185">Reference proteome</keyword>
<dbReference type="OrthoDB" id="2331100at2759"/>
<accession>A0A9N9K9P4</accession>
<gene>
    <name evidence="2" type="ORF">CPELLU_LOCUS19311</name>
</gene>
<dbReference type="EMBL" id="CAJVQA010045134">
    <property type="protein sequence ID" value="CAG8817139.1"/>
    <property type="molecule type" value="Genomic_DNA"/>
</dbReference>
<organism evidence="2 3">
    <name type="scientific">Cetraspora pellucida</name>
    <dbReference type="NCBI Taxonomy" id="1433469"/>
    <lineage>
        <taxon>Eukaryota</taxon>
        <taxon>Fungi</taxon>
        <taxon>Fungi incertae sedis</taxon>
        <taxon>Mucoromycota</taxon>
        <taxon>Glomeromycotina</taxon>
        <taxon>Glomeromycetes</taxon>
        <taxon>Diversisporales</taxon>
        <taxon>Gigasporaceae</taxon>
        <taxon>Cetraspora</taxon>
    </lineage>
</organism>
<feature type="signal peptide" evidence="1">
    <location>
        <begin position="1"/>
        <end position="19"/>
    </location>
</feature>
<keyword evidence="1" id="KW-0732">Signal</keyword>
<dbReference type="Proteomes" id="UP000789759">
    <property type="component" value="Unassembled WGS sequence"/>
</dbReference>
<evidence type="ECO:0000313" key="3">
    <source>
        <dbReference type="Proteomes" id="UP000789759"/>
    </source>
</evidence>
<proteinExistence type="predicted"/>
<protein>
    <submittedName>
        <fullName evidence="2">8262_t:CDS:1</fullName>
    </submittedName>
</protein>
<name>A0A9N9K9P4_9GLOM</name>
<dbReference type="InterPro" id="IPR008972">
    <property type="entry name" value="Cupredoxin"/>
</dbReference>
<comment type="caution">
    <text evidence="2">The sequence shown here is derived from an EMBL/GenBank/DDBJ whole genome shotgun (WGS) entry which is preliminary data.</text>
</comment>
<evidence type="ECO:0000256" key="1">
    <source>
        <dbReference type="SAM" id="SignalP"/>
    </source>
</evidence>
<reference evidence="2" key="1">
    <citation type="submission" date="2021-06" db="EMBL/GenBank/DDBJ databases">
        <authorList>
            <person name="Kallberg Y."/>
            <person name="Tangrot J."/>
            <person name="Rosling A."/>
        </authorList>
    </citation>
    <scope>NUCLEOTIDE SEQUENCE</scope>
    <source>
        <strain evidence="2">FL966</strain>
    </source>
</reference>
<sequence length="116" mass="12330">MAKLSVKFLALFLVTLALATIISARTHNIKVGPNGNSFSPAKVTVKVGDKLPTVFTALFYQMNLTPTKLRNSEIIKQTAVAGTKGTFVITKNTPSVLGFFCDVGAHCDGGMKGVIE</sequence>
<feature type="chain" id="PRO_5040162898" evidence="1">
    <location>
        <begin position="20"/>
        <end position="116"/>
    </location>
</feature>
<evidence type="ECO:0000313" key="2">
    <source>
        <dbReference type="EMBL" id="CAG8817139.1"/>
    </source>
</evidence>
<dbReference type="Gene3D" id="2.60.40.420">
    <property type="entry name" value="Cupredoxins - blue copper proteins"/>
    <property type="match status" value="1"/>
</dbReference>